<organism evidence="1">
    <name type="scientific">uncultured spirochete</name>
    <dbReference type="NCBI Taxonomy" id="156406"/>
    <lineage>
        <taxon>Bacteria</taxon>
        <taxon>Pseudomonadati</taxon>
        <taxon>Spirochaetota</taxon>
        <taxon>Spirochaetia</taxon>
        <taxon>Spirochaetales</taxon>
        <taxon>environmental samples</taxon>
    </lineage>
</organism>
<dbReference type="EMBL" id="FWDO01000004">
    <property type="protein sequence ID" value="SLM17663.1"/>
    <property type="molecule type" value="Genomic_DNA"/>
</dbReference>
<protein>
    <submittedName>
        <fullName evidence="1">Uncharacterized protein</fullName>
    </submittedName>
</protein>
<name>A0A3P3XP35_9SPIR</name>
<accession>A0A3P3XP35</accession>
<sequence>MLCAGGTTRLIGEERARQDIPKGLSRETFWMKDWKYSHPTGISRLHVAQTASGCFGVRTRSSH</sequence>
<evidence type="ECO:0000313" key="1">
    <source>
        <dbReference type="EMBL" id="SLM17663.1"/>
    </source>
</evidence>
<dbReference type="AlphaFoldDB" id="A0A3P3XP35"/>
<reference evidence="1" key="1">
    <citation type="submission" date="2017-02" db="EMBL/GenBank/DDBJ databases">
        <authorList>
            <person name="Regsiter A."/>
            <person name="William W."/>
        </authorList>
    </citation>
    <scope>NUCLEOTIDE SEQUENCE</scope>
    <source>
        <strain evidence="1">BdmA 4</strain>
    </source>
</reference>
<gene>
    <name evidence="1" type="ORF">SPIRO4BDMA_40232</name>
</gene>
<proteinExistence type="predicted"/>